<name>A0A9D9I7W3_9BACT</name>
<evidence type="ECO:0000259" key="6">
    <source>
        <dbReference type="Pfam" id="PF07980"/>
    </source>
</evidence>
<evidence type="ECO:0000256" key="3">
    <source>
        <dbReference type="ARBA" id="ARBA00022729"/>
    </source>
</evidence>
<comment type="similarity">
    <text evidence="2">Belongs to the SusD family.</text>
</comment>
<keyword evidence="3" id="KW-0732">Signal</keyword>
<dbReference type="Proteomes" id="UP000823660">
    <property type="component" value="Unassembled WGS sequence"/>
</dbReference>
<evidence type="ECO:0000313" key="7">
    <source>
        <dbReference type="EMBL" id="MBO8467617.1"/>
    </source>
</evidence>
<evidence type="ECO:0000256" key="1">
    <source>
        <dbReference type="ARBA" id="ARBA00004442"/>
    </source>
</evidence>
<dbReference type="EMBL" id="JADIMH010000044">
    <property type="protein sequence ID" value="MBO8467617.1"/>
    <property type="molecule type" value="Genomic_DNA"/>
</dbReference>
<dbReference type="SUPFAM" id="SSF48452">
    <property type="entry name" value="TPR-like"/>
    <property type="match status" value="1"/>
</dbReference>
<organism evidence="7 8">
    <name type="scientific">Candidatus Cryptobacteroides faecipullorum</name>
    <dbReference type="NCBI Taxonomy" id="2840764"/>
    <lineage>
        <taxon>Bacteria</taxon>
        <taxon>Pseudomonadati</taxon>
        <taxon>Bacteroidota</taxon>
        <taxon>Bacteroidia</taxon>
        <taxon>Bacteroidales</taxon>
        <taxon>Candidatus Cryptobacteroides</taxon>
    </lineage>
</organism>
<dbReference type="InterPro" id="IPR012944">
    <property type="entry name" value="SusD_RagB_dom"/>
</dbReference>
<evidence type="ECO:0000256" key="5">
    <source>
        <dbReference type="ARBA" id="ARBA00023237"/>
    </source>
</evidence>
<gene>
    <name evidence="7" type="ORF">IAB99_07630</name>
</gene>
<proteinExistence type="inferred from homology"/>
<feature type="domain" description="RagB/SusD" evidence="6">
    <location>
        <begin position="1"/>
        <end position="92"/>
    </location>
</feature>
<dbReference type="GO" id="GO:0009279">
    <property type="term" value="C:cell outer membrane"/>
    <property type="evidence" value="ECO:0007669"/>
    <property type="project" value="UniProtKB-SubCell"/>
</dbReference>
<evidence type="ECO:0000313" key="8">
    <source>
        <dbReference type="Proteomes" id="UP000823660"/>
    </source>
</evidence>
<keyword evidence="5" id="KW-0998">Cell outer membrane</keyword>
<comment type="subcellular location">
    <subcellularLocation>
        <location evidence="1">Cell outer membrane</location>
    </subcellularLocation>
</comment>
<dbReference type="InterPro" id="IPR011990">
    <property type="entry name" value="TPR-like_helical_dom_sf"/>
</dbReference>
<accession>A0A9D9I7W3</accession>
<dbReference type="Gene3D" id="1.25.40.390">
    <property type="match status" value="1"/>
</dbReference>
<reference evidence="7" key="2">
    <citation type="journal article" date="2021" name="PeerJ">
        <title>Extensive microbial diversity within the chicken gut microbiome revealed by metagenomics and culture.</title>
        <authorList>
            <person name="Gilroy R."/>
            <person name="Ravi A."/>
            <person name="Getino M."/>
            <person name="Pursley I."/>
            <person name="Horton D.L."/>
            <person name="Alikhan N.F."/>
            <person name="Baker D."/>
            <person name="Gharbi K."/>
            <person name="Hall N."/>
            <person name="Watson M."/>
            <person name="Adriaenssens E.M."/>
            <person name="Foster-Nyarko E."/>
            <person name="Jarju S."/>
            <person name="Secka A."/>
            <person name="Antonio M."/>
            <person name="Oren A."/>
            <person name="Chaudhuri R.R."/>
            <person name="La Ragione R."/>
            <person name="Hildebrand F."/>
            <person name="Pallen M.J."/>
        </authorList>
    </citation>
    <scope>NUCLEOTIDE SEQUENCE</scope>
    <source>
        <strain evidence="7">B1-15692</strain>
    </source>
</reference>
<evidence type="ECO:0000256" key="4">
    <source>
        <dbReference type="ARBA" id="ARBA00023136"/>
    </source>
</evidence>
<dbReference type="AlphaFoldDB" id="A0A9D9I7W3"/>
<sequence length="100" mass="11336">MGEGFAFRDIRRWKIADLVLNKRPQGAWIDRNVYGGNLTLQDIDGNTLPADAQYGYGAYFGKPSGWLEHYYLYPLPLNNLVLNEALEQNPGWDKTGGTEE</sequence>
<evidence type="ECO:0000256" key="2">
    <source>
        <dbReference type="ARBA" id="ARBA00006275"/>
    </source>
</evidence>
<comment type="caution">
    <text evidence="7">The sequence shown here is derived from an EMBL/GenBank/DDBJ whole genome shotgun (WGS) entry which is preliminary data.</text>
</comment>
<reference evidence="7" key="1">
    <citation type="submission" date="2020-10" db="EMBL/GenBank/DDBJ databases">
        <authorList>
            <person name="Gilroy R."/>
        </authorList>
    </citation>
    <scope>NUCLEOTIDE SEQUENCE</scope>
    <source>
        <strain evidence="7">B1-15692</strain>
    </source>
</reference>
<dbReference type="Pfam" id="PF07980">
    <property type="entry name" value="SusD_RagB"/>
    <property type="match status" value="1"/>
</dbReference>
<keyword evidence="4" id="KW-0472">Membrane</keyword>
<protein>
    <submittedName>
        <fullName evidence="7">RagB/SusD family nutrient uptake outer membrane protein</fullName>
    </submittedName>
</protein>